<keyword evidence="2" id="KW-1185">Reference proteome</keyword>
<protein>
    <submittedName>
        <fullName evidence="1">Uncharacterized protein</fullName>
    </submittedName>
</protein>
<comment type="caution">
    <text evidence="1">The sequence shown here is derived from an EMBL/GenBank/DDBJ whole genome shotgun (WGS) entry which is preliminary data.</text>
</comment>
<name>A0ABV7C837_9VIBR</name>
<accession>A0ABV7C837</accession>
<proteinExistence type="predicted"/>
<sequence length="68" mass="7678">MHNSDIIVGQKSAPTVDHNEHVSISRVGIAYITEREEQALTEIELNRAKIVLVDENGKFIQLPTKNEH</sequence>
<evidence type="ECO:0000313" key="2">
    <source>
        <dbReference type="Proteomes" id="UP001595384"/>
    </source>
</evidence>
<dbReference type="EMBL" id="JBHRSE010000038">
    <property type="protein sequence ID" value="MFC3023324.1"/>
    <property type="molecule type" value="Genomic_DNA"/>
</dbReference>
<evidence type="ECO:0000313" key="1">
    <source>
        <dbReference type="EMBL" id="MFC3023324.1"/>
    </source>
</evidence>
<reference evidence="2" key="1">
    <citation type="journal article" date="2019" name="Int. J. Syst. Evol. Microbiol.">
        <title>The Global Catalogue of Microorganisms (GCM) 10K type strain sequencing project: providing services to taxonomists for standard genome sequencing and annotation.</title>
        <authorList>
            <consortium name="The Broad Institute Genomics Platform"/>
            <consortium name="The Broad Institute Genome Sequencing Center for Infectious Disease"/>
            <person name="Wu L."/>
            <person name="Ma J."/>
        </authorList>
    </citation>
    <scope>NUCLEOTIDE SEQUENCE [LARGE SCALE GENOMIC DNA]</scope>
    <source>
        <strain evidence="2">KCTC 62784</strain>
    </source>
</reference>
<dbReference type="RefSeq" id="WP_123014113.1">
    <property type="nucleotide sequence ID" value="NZ_AP024912.1"/>
</dbReference>
<organism evidence="1 2">
    <name type="scientific">Vibrio zhugei</name>
    <dbReference type="NCBI Taxonomy" id="2479546"/>
    <lineage>
        <taxon>Bacteria</taxon>
        <taxon>Pseudomonadati</taxon>
        <taxon>Pseudomonadota</taxon>
        <taxon>Gammaproteobacteria</taxon>
        <taxon>Vibrionales</taxon>
        <taxon>Vibrionaceae</taxon>
        <taxon>Vibrio</taxon>
    </lineage>
</organism>
<dbReference type="Proteomes" id="UP001595384">
    <property type="component" value="Unassembled WGS sequence"/>
</dbReference>
<gene>
    <name evidence="1" type="ORF">ACFODT_05745</name>
</gene>